<dbReference type="Proteomes" id="UP001217485">
    <property type="component" value="Unassembled WGS sequence"/>
</dbReference>
<evidence type="ECO:0000313" key="2">
    <source>
        <dbReference type="EMBL" id="MDC0681378.1"/>
    </source>
</evidence>
<name>A0ABT5C5Z2_9BACT</name>
<accession>A0ABT5C5Z2</accession>
<dbReference type="InterPro" id="IPR019052">
    <property type="entry name" value="DUF2383"/>
</dbReference>
<proteinExistence type="predicted"/>
<protein>
    <submittedName>
        <fullName evidence="2">Ferritin-like domain-containing protein</fullName>
    </submittedName>
</protein>
<dbReference type="SUPFAM" id="SSF47240">
    <property type="entry name" value="Ferritin-like"/>
    <property type="match status" value="1"/>
</dbReference>
<feature type="domain" description="DUF2383" evidence="1">
    <location>
        <begin position="7"/>
        <end position="98"/>
    </location>
</feature>
<dbReference type="InterPro" id="IPR009078">
    <property type="entry name" value="Ferritin-like_SF"/>
</dbReference>
<gene>
    <name evidence="2" type="ORF">POL72_26800</name>
</gene>
<comment type="caution">
    <text evidence="2">The sequence shown here is derived from an EMBL/GenBank/DDBJ whole genome shotgun (WGS) entry which is preliminary data.</text>
</comment>
<organism evidence="2 3">
    <name type="scientific">Sorangium atrum</name>
    <dbReference type="NCBI Taxonomy" id="2995308"/>
    <lineage>
        <taxon>Bacteria</taxon>
        <taxon>Pseudomonadati</taxon>
        <taxon>Myxococcota</taxon>
        <taxon>Polyangia</taxon>
        <taxon>Polyangiales</taxon>
        <taxon>Polyangiaceae</taxon>
        <taxon>Sorangium</taxon>
    </lineage>
</organism>
<dbReference type="Pfam" id="PF09537">
    <property type="entry name" value="DUF2383"/>
    <property type="match status" value="1"/>
</dbReference>
<evidence type="ECO:0000259" key="1">
    <source>
        <dbReference type="Pfam" id="PF09537"/>
    </source>
</evidence>
<sequence length="157" mass="17252">MNQDTMTMILNVIELDLAAAEGYRISADACVGGDLKKQLVAFGADHERHVAELSDWVRAQGGEPATELGDVGKIIVGYTKLSSQEDRTAVLAMRGNEELTNGTYASALRGEAPDDLKPILERGFEDERRHIAWIREVISSRGWDQEPAELREVSKAA</sequence>
<keyword evidence="3" id="KW-1185">Reference proteome</keyword>
<dbReference type="Gene3D" id="1.20.1260.10">
    <property type="match status" value="1"/>
</dbReference>
<dbReference type="RefSeq" id="WP_272098434.1">
    <property type="nucleotide sequence ID" value="NZ_JAQNDK010000003.1"/>
</dbReference>
<reference evidence="2 3" key="1">
    <citation type="submission" date="2023-01" db="EMBL/GenBank/DDBJ databases">
        <title>Minimal conservation of predation-associated metabolite biosynthetic gene clusters underscores biosynthetic potential of Myxococcota including descriptions for ten novel species: Archangium lansinium sp. nov., Myxococcus landrumus sp. nov., Nannocystis bai.</title>
        <authorList>
            <person name="Ahearne A."/>
            <person name="Stevens C."/>
            <person name="Dowd S."/>
        </authorList>
    </citation>
    <scope>NUCLEOTIDE SEQUENCE [LARGE SCALE GENOMIC DNA]</scope>
    <source>
        <strain evidence="2 3">WIWO2</strain>
    </source>
</reference>
<dbReference type="EMBL" id="JAQNDK010000003">
    <property type="protein sequence ID" value="MDC0681378.1"/>
    <property type="molecule type" value="Genomic_DNA"/>
</dbReference>
<evidence type="ECO:0000313" key="3">
    <source>
        <dbReference type="Proteomes" id="UP001217485"/>
    </source>
</evidence>
<dbReference type="InterPro" id="IPR012347">
    <property type="entry name" value="Ferritin-like"/>
</dbReference>
<dbReference type="CDD" id="cd00657">
    <property type="entry name" value="Ferritin_like"/>
    <property type="match status" value="1"/>
</dbReference>